<accession>A0A2T3BCV2</accession>
<dbReference type="GeneID" id="36570226"/>
<dbReference type="OrthoDB" id="6362633at2759"/>
<name>A0A2T3BCV2_AMORE</name>
<dbReference type="InterPro" id="IPR006083">
    <property type="entry name" value="PRK/URK"/>
</dbReference>
<dbReference type="GO" id="GO:0005524">
    <property type="term" value="F:ATP binding"/>
    <property type="evidence" value="ECO:0007669"/>
    <property type="project" value="InterPro"/>
</dbReference>
<dbReference type="Gene3D" id="3.40.50.300">
    <property type="entry name" value="P-loop containing nucleotide triphosphate hydrolases"/>
    <property type="match status" value="2"/>
</dbReference>
<feature type="domain" description="Phosphoribulokinase/uridine kinase" evidence="1">
    <location>
        <begin position="26"/>
        <end position="181"/>
    </location>
</feature>
<dbReference type="EMBL" id="KZ679006">
    <property type="protein sequence ID" value="PSS27225.1"/>
    <property type="molecule type" value="Genomic_DNA"/>
</dbReference>
<proteinExistence type="predicted"/>
<dbReference type="AlphaFoldDB" id="A0A2T3BCV2"/>
<dbReference type="FunCoup" id="A0A2T3BCV2">
    <property type="interactions" value="6"/>
</dbReference>
<keyword evidence="3" id="KW-1185">Reference proteome</keyword>
<evidence type="ECO:0000259" key="1">
    <source>
        <dbReference type="Pfam" id="PF00485"/>
    </source>
</evidence>
<dbReference type="Proteomes" id="UP000241818">
    <property type="component" value="Unassembled WGS sequence"/>
</dbReference>
<dbReference type="STRING" id="857342.A0A2T3BCV2"/>
<protein>
    <recommendedName>
        <fullName evidence="1">Phosphoribulokinase/uridine kinase domain-containing protein</fullName>
    </recommendedName>
</protein>
<dbReference type="RefSeq" id="XP_024724750.1">
    <property type="nucleotide sequence ID" value="XM_024862145.1"/>
</dbReference>
<reference evidence="2 3" key="1">
    <citation type="journal article" date="2018" name="New Phytol.">
        <title>Comparative genomics and transcriptomics depict ericoid mycorrhizal fungi as versatile saprotrophs and plant mutualists.</title>
        <authorList>
            <person name="Martino E."/>
            <person name="Morin E."/>
            <person name="Grelet G.A."/>
            <person name="Kuo A."/>
            <person name="Kohler A."/>
            <person name="Daghino S."/>
            <person name="Barry K.W."/>
            <person name="Cichocki N."/>
            <person name="Clum A."/>
            <person name="Dockter R.B."/>
            <person name="Hainaut M."/>
            <person name="Kuo R.C."/>
            <person name="LaButti K."/>
            <person name="Lindahl B.D."/>
            <person name="Lindquist E.A."/>
            <person name="Lipzen A."/>
            <person name="Khouja H.R."/>
            <person name="Magnuson J."/>
            <person name="Murat C."/>
            <person name="Ohm R.A."/>
            <person name="Singer S.W."/>
            <person name="Spatafora J.W."/>
            <person name="Wang M."/>
            <person name="Veneault-Fourrey C."/>
            <person name="Henrissat B."/>
            <person name="Grigoriev I.V."/>
            <person name="Martin F.M."/>
            <person name="Perotto S."/>
        </authorList>
    </citation>
    <scope>NUCLEOTIDE SEQUENCE [LARGE SCALE GENOMIC DNA]</scope>
    <source>
        <strain evidence="2 3">ATCC 22711</strain>
    </source>
</reference>
<dbReference type="PANTHER" id="PTHR10285">
    <property type="entry name" value="URIDINE KINASE"/>
    <property type="match status" value="1"/>
</dbReference>
<dbReference type="InParanoid" id="A0A2T3BCV2"/>
<dbReference type="InterPro" id="IPR027417">
    <property type="entry name" value="P-loop_NTPase"/>
</dbReference>
<sequence length="241" mass="27088">MEDQVNRLVEKTWAKFQSIPSSERFLIAVSGIPGSGKTTLASTVTKRLNALYSGLHGKTSTPPIAGFVPMDGYHLTRAQLSAMPDPKHAHDRRGAEFTFDGDAFVALVRRVREPLTPESQTLYAPSFDHAVKDPVQDDIPIEPTTRILVFEGNYLSLDKEPWRTAAELMDELWFVDVDFETARKRLVPRHVKAGIAPTEEEADKRVRENDLVNGEEIVNKRLEVHEVIVSTDDEGWKPEAQ</sequence>
<organism evidence="2 3">
    <name type="scientific">Amorphotheca resinae ATCC 22711</name>
    <dbReference type="NCBI Taxonomy" id="857342"/>
    <lineage>
        <taxon>Eukaryota</taxon>
        <taxon>Fungi</taxon>
        <taxon>Dikarya</taxon>
        <taxon>Ascomycota</taxon>
        <taxon>Pezizomycotina</taxon>
        <taxon>Leotiomycetes</taxon>
        <taxon>Helotiales</taxon>
        <taxon>Amorphothecaceae</taxon>
        <taxon>Amorphotheca</taxon>
    </lineage>
</organism>
<gene>
    <name evidence="2" type="ORF">M430DRAFT_130519</name>
</gene>
<dbReference type="SUPFAM" id="SSF52540">
    <property type="entry name" value="P-loop containing nucleoside triphosphate hydrolases"/>
    <property type="match status" value="1"/>
</dbReference>
<evidence type="ECO:0000313" key="2">
    <source>
        <dbReference type="EMBL" id="PSS27225.1"/>
    </source>
</evidence>
<evidence type="ECO:0000313" key="3">
    <source>
        <dbReference type="Proteomes" id="UP000241818"/>
    </source>
</evidence>
<dbReference type="GO" id="GO:0016301">
    <property type="term" value="F:kinase activity"/>
    <property type="evidence" value="ECO:0007669"/>
    <property type="project" value="InterPro"/>
</dbReference>
<dbReference type="Pfam" id="PF00485">
    <property type="entry name" value="PRK"/>
    <property type="match status" value="1"/>
</dbReference>